<dbReference type="OrthoDB" id="9805337at2"/>
<comment type="similarity">
    <text evidence="1">Belongs to the DadA oxidoreductase family.</text>
</comment>
<dbReference type="RefSeq" id="WP_155040933.1">
    <property type="nucleotide sequence ID" value="NZ_JBHGCD010000021.1"/>
</dbReference>
<reference evidence="4 5" key="1">
    <citation type="submission" date="2019-11" db="EMBL/GenBank/DDBJ databases">
        <authorList>
            <person name="Dong K."/>
        </authorList>
    </citation>
    <scope>NUCLEOTIDE SEQUENCE [LARGE SCALE GENOMIC DNA]</scope>
    <source>
        <strain evidence="4 5">NBRC 112902</strain>
    </source>
</reference>
<dbReference type="Pfam" id="PF01266">
    <property type="entry name" value="DAO"/>
    <property type="match status" value="1"/>
</dbReference>
<dbReference type="GO" id="GO:0005886">
    <property type="term" value="C:plasma membrane"/>
    <property type="evidence" value="ECO:0007669"/>
    <property type="project" value="TreeGrafter"/>
</dbReference>
<organism evidence="4 5">
    <name type="scientific">Paracoccus litorisediminis</name>
    <dbReference type="NCBI Taxonomy" id="2006130"/>
    <lineage>
        <taxon>Bacteria</taxon>
        <taxon>Pseudomonadati</taxon>
        <taxon>Pseudomonadota</taxon>
        <taxon>Alphaproteobacteria</taxon>
        <taxon>Rhodobacterales</taxon>
        <taxon>Paracoccaceae</taxon>
        <taxon>Paracoccus</taxon>
    </lineage>
</organism>
<proteinExistence type="inferred from homology"/>
<accession>A0A844HRE4</accession>
<evidence type="ECO:0000259" key="3">
    <source>
        <dbReference type="Pfam" id="PF01266"/>
    </source>
</evidence>
<feature type="domain" description="FAD dependent oxidoreductase" evidence="3">
    <location>
        <begin position="4"/>
        <end position="399"/>
    </location>
</feature>
<gene>
    <name evidence="4" type="ORF">GL300_17420</name>
</gene>
<dbReference type="SUPFAM" id="SSF51905">
    <property type="entry name" value="FAD/NAD(P)-binding domain"/>
    <property type="match status" value="1"/>
</dbReference>
<dbReference type="GO" id="GO:0005737">
    <property type="term" value="C:cytoplasm"/>
    <property type="evidence" value="ECO:0007669"/>
    <property type="project" value="TreeGrafter"/>
</dbReference>
<sequence>MQSIAVIGAGITGITTAYELASRGLPVTVYDRQRYPAMETSFANGGQLSASNAEVWNHPSTIIKGLSWMLKPDAPLSLSLSPSWHKYSWLAEFLAHIPRYRSNTTATARLAVAARQRMRDIASAEGIAFDRDDRGILHFYANQRQMDHARRVSDLLAKGGVERVELDADAVRRMEPRLKGDFIGGFHTPGDATGDIHLFTVGLAEACRRMGVDFAMEHEILSCRHDAQGIAIRAQGPQGVADSTHAAIVICAGIGSRDLAHALGDRINVYPVKGYSITVNLPDEVSRNAAPQLSLLDDAAKIVTSRLGRDRFRVAGTAEFAGENRDIRACRIRPIVEWVNRHFPQVSTRQCVPWAGLRPMTPSMMPRVGPGRREGVFYNTGHGHLGWTLSAATAELVAQSVAAQWKGPFMVSVLRKAA</sequence>
<dbReference type="GO" id="GO:0008718">
    <property type="term" value="F:D-amino-acid dehydrogenase activity"/>
    <property type="evidence" value="ECO:0007669"/>
    <property type="project" value="TreeGrafter"/>
</dbReference>
<dbReference type="GO" id="GO:0055130">
    <property type="term" value="P:D-alanine catabolic process"/>
    <property type="evidence" value="ECO:0007669"/>
    <property type="project" value="TreeGrafter"/>
</dbReference>
<evidence type="ECO:0000313" key="5">
    <source>
        <dbReference type="Proteomes" id="UP000449846"/>
    </source>
</evidence>
<protein>
    <submittedName>
        <fullName evidence="4">D-amino acid dehydrogenase</fullName>
    </submittedName>
</protein>
<comment type="caution">
    <text evidence="4">The sequence shown here is derived from an EMBL/GenBank/DDBJ whole genome shotgun (WGS) entry which is preliminary data.</text>
</comment>
<evidence type="ECO:0000313" key="4">
    <source>
        <dbReference type="EMBL" id="MTH60994.1"/>
    </source>
</evidence>
<dbReference type="Gene3D" id="3.30.9.10">
    <property type="entry name" value="D-Amino Acid Oxidase, subunit A, domain 2"/>
    <property type="match status" value="1"/>
</dbReference>
<evidence type="ECO:0000256" key="1">
    <source>
        <dbReference type="ARBA" id="ARBA00009410"/>
    </source>
</evidence>
<dbReference type="SUPFAM" id="SSF54373">
    <property type="entry name" value="FAD-linked reductases, C-terminal domain"/>
    <property type="match status" value="1"/>
</dbReference>
<name>A0A844HRE4_9RHOB</name>
<dbReference type="AlphaFoldDB" id="A0A844HRE4"/>
<dbReference type="PANTHER" id="PTHR13847:SF280">
    <property type="entry name" value="D-AMINO ACID DEHYDROGENASE"/>
    <property type="match status" value="1"/>
</dbReference>
<dbReference type="NCBIfam" id="NF009074">
    <property type="entry name" value="PRK12409.1"/>
    <property type="match status" value="1"/>
</dbReference>
<dbReference type="InterPro" id="IPR006076">
    <property type="entry name" value="FAD-dep_OxRdtase"/>
</dbReference>
<dbReference type="EMBL" id="WMIG01000012">
    <property type="protein sequence ID" value="MTH60994.1"/>
    <property type="molecule type" value="Genomic_DNA"/>
</dbReference>
<dbReference type="Proteomes" id="UP000449846">
    <property type="component" value="Unassembled WGS sequence"/>
</dbReference>
<keyword evidence="2" id="KW-0560">Oxidoreductase</keyword>
<evidence type="ECO:0000256" key="2">
    <source>
        <dbReference type="ARBA" id="ARBA00023002"/>
    </source>
</evidence>
<dbReference type="InterPro" id="IPR036188">
    <property type="entry name" value="FAD/NAD-bd_sf"/>
</dbReference>
<dbReference type="PANTHER" id="PTHR13847">
    <property type="entry name" value="SARCOSINE DEHYDROGENASE-RELATED"/>
    <property type="match status" value="1"/>
</dbReference>
<dbReference type="Gene3D" id="3.50.50.60">
    <property type="entry name" value="FAD/NAD(P)-binding domain"/>
    <property type="match status" value="2"/>
</dbReference>
<keyword evidence="5" id="KW-1185">Reference proteome</keyword>